<dbReference type="PANTHER" id="PTHR31845:SF34">
    <property type="entry name" value="TRANSCRIPTIONAL ACTIVATOR OF PROTEASES PRTT"/>
    <property type="match status" value="1"/>
</dbReference>
<evidence type="ECO:0000256" key="4">
    <source>
        <dbReference type="ARBA" id="ARBA00023015"/>
    </source>
</evidence>
<evidence type="ECO:0000256" key="2">
    <source>
        <dbReference type="ARBA" id="ARBA00022723"/>
    </source>
</evidence>
<name>A0A875S0X8_EENNA</name>
<dbReference type="KEGG" id="bnn:FOA43_001950"/>
<dbReference type="RefSeq" id="XP_038778183.1">
    <property type="nucleotide sequence ID" value="XM_038922255.1"/>
</dbReference>
<evidence type="ECO:0000256" key="5">
    <source>
        <dbReference type="ARBA" id="ARBA00023125"/>
    </source>
</evidence>
<feature type="compositionally biased region" description="Low complexity" evidence="8">
    <location>
        <begin position="17"/>
        <end position="26"/>
    </location>
</feature>
<dbReference type="PANTHER" id="PTHR31845">
    <property type="entry name" value="FINGER DOMAIN PROTEIN, PUTATIVE-RELATED"/>
    <property type="match status" value="1"/>
</dbReference>
<comment type="subcellular location">
    <subcellularLocation>
        <location evidence="1">Nucleus</location>
    </subcellularLocation>
</comment>
<dbReference type="InterPro" id="IPR051089">
    <property type="entry name" value="prtT"/>
</dbReference>
<dbReference type="GO" id="GO:0000976">
    <property type="term" value="F:transcription cis-regulatory region binding"/>
    <property type="evidence" value="ECO:0007669"/>
    <property type="project" value="TreeGrafter"/>
</dbReference>
<evidence type="ECO:0000313" key="10">
    <source>
        <dbReference type="Proteomes" id="UP000662931"/>
    </source>
</evidence>
<keyword evidence="5" id="KW-0238">DNA-binding</keyword>
<evidence type="ECO:0000256" key="6">
    <source>
        <dbReference type="ARBA" id="ARBA00023163"/>
    </source>
</evidence>
<dbReference type="GO" id="GO:0046872">
    <property type="term" value="F:metal ion binding"/>
    <property type="evidence" value="ECO:0007669"/>
    <property type="project" value="UniProtKB-KW"/>
</dbReference>
<dbReference type="AlphaFoldDB" id="A0A875S0X8"/>
<organism evidence="9 10">
    <name type="scientific">Eeniella nana</name>
    <name type="common">Yeast</name>
    <name type="synonym">Brettanomyces nanus</name>
    <dbReference type="NCBI Taxonomy" id="13502"/>
    <lineage>
        <taxon>Eukaryota</taxon>
        <taxon>Fungi</taxon>
        <taxon>Dikarya</taxon>
        <taxon>Ascomycota</taxon>
        <taxon>Saccharomycotina</taxon>
        <taxon>Pichiomycetes</taxon>
        <taxon>Pichiales</taxon>
        <taxon>Pichiaceae</taxon>
        <taxon>Brettanomyces</taxon>
    </lineage>
</organism>
<protein>
    <recommendedName>
        <fullName evidence="11">Transcription factor domain-containing protein</fullName>
    </recommendedName>
</protein>
<evidence type="ECO:0000256" key="7">
    <source>
        <dbReference type="ARBA" id="ARBA00023242"/>
    </source>
</evidence>
<reference evidence="9" key="1">
    <citation type="submission" date="2020-10" db="EMBL/GenBank/DDBJ databases">
        <authorList>
            <person name="Roach M.J.R."/>
        </authorList>
    </citation>
    <scope>NUCLEOTIDE SEQUENCE</scope>
    <source>
        <strain evidence="9">CBS 1945</strain>
    </source>
</reference>
<keyword evidence="6" id="KW-0804">Transcription</keyword>
<proteinExistence type="predicted"/>
<evidence type="ECO:0000313" key="9">
    <source>
        <dbReference type="EMBL" id="QPG74618.1"/>
    </source>
</evidence>
<evidence type="ECO:0008006" key="11">
    <source>
        <dbReference type="Google" id="ProtNLM"/>
    </source>
</evidence>
<gene>
    <name evidence="9" type="ORF">FOA43_001950</name>
</gene>
<evidence type="ECO:0000256" key="3">
    <source>
        <dbReference type="ARBA" id="ARBA00022833"/>
    </source>
</evidence>
<accession>A0A875S0X8</accession>
<keyword evidence="3" id="KW-0862">Zinc</keyword>
<feature type="region of interest" description="Disordered" evidence="8">
    <location>
        <begin position="1"/>
        <end position="61"/>
    </location>
</feature>
<evidence type="ECO:0000256" key="1">
    <source>
        <dbReference type="ARBA" id="ARBA00004123"/>
    </source>
</evidence>
<feature type="compositionally biased region" description="Low complexity" evidence="8">
    <location>
        <begin position="50"/>
        <end position="60"/>
    </location>
</feature>
<evidence type="ECO:0000256" key="8">
    <source>
        <dbReference type="SAM" id="MobiDB-lite"/>
    </source>
</evidence>
<dbReference type="EMBL" id="CP064812">
    <property type="protein sequence ID" value="QPG74618.1"/>
    <property type="molecule type" value="Genomic_DNA"/>
</dbReference>
<sequence length="528" mass="60475">MTKANHDDDNGNDDNGNDSNDNDNGNDGNGNDGNSNDHDGNSNDNDNDNDNINSNSNNNIQAPATANLDTLYFNVTPFRDVRAASSFFSLPFSKELAFDLKLDLDEDREQFKHDIISTGLINYDQAIQMVGLFAKYYGRWVSFASDKPPKELLDSIRLDSPLLLAVCCLMGSIHYVEELNVKSKDLAMDILKEIDTLLSMTVNRVPQRKQLLQSLVILSSFSLSLSYKDVYFDGWYLSGYALLHFITREMDLNLLSDRFRTHPDRINNFRLWNHLSLTHLTFCVLSGRPCLIDTLRIDQCREILDIPSAMSFDGKIVAELSIILSLYNSLQFEEPVEISLKELESTYNDWKYLCEQNPMGEFIQVNYRFSRMMIYRRSFLKDFGRDKGFIFHSPLTLATNAKASASADNDGSFNLENSIGTVRPMIKECIEVINLAYTGDRQELVRSGDTIKFEIFFATITMINMIRLGFGSSPWASKKRQAQVEEAIAKSKKICEWLNEQNNYYNRFVESYYILICKFSDHIHEQEL</sequence>
<keyword evidence="10" id="KW-1185">Reference proteome</keyword>
<dbReference type="GO" id="GO:0000981">
    <property type="term" value="F:DNA-binding transcription factor activity, RNA polymerase II-specific"/>
    <property type="evidence" value="ECO:0007669"/>
    <property type="project" value="TreeGrafter"/>
</dbReference>
<keyword evidence="2" id="KW-0479">Metal-binding</keyword>
<keyword evidence="7" id="KW-0539">Nucleus</keyword>
<keyword evidence="4" id="KW-0805">Transcription regulation</keyword>
<dbReference type="GO" id="GO:0005634">
    <property type="term" value="C:nucleus"/>
    <property type="evidence" value="ECO:0007669"/>
    <property type="project" value="UniProtKB-SubCell"/>
</dbReference>
<dbReference type="OrthoDB" id="2595934at2759"/>
<dbReference type="GeneID" id="62195351"/>
<dbReference type="Proteomes" id="UP000662931">
    <property type="component" value="Chromosome 1"/>
</dbReference>